<evidence type="ECO:0000256" key="4">
    <source>
        <dbReference type="ARBA" id="ARBA00023136"/>
    </source>
</evidence>
<evidence type="ECO:0000256" key="3">
    <source>
        <dbReference type="ARBA" id="ARBA00022989"/>
    </source>
</evidence>
<dbReference type="Proteomes" id="UP001159641">
    <property type="component" value="Unassembled WGS sequence"/>
</dbReference>
<comment type="caution">
    <text evidence="8">The sequence shown here is derived from an EMBL/GenBank/DDBJ whole genome shotgun (WGS) entry which is preliminary data.</text>
</comment>
<keyword evidence="4 6" id="KW-0472">Membrane</keyword>
<evidence type="ECO:0000256" key="5">
    <source>
        <dbReference type="SAM" id="MobiDB-lite"/>
    </source>
</evidence>
<dbReference type="GO" id="GO:0033691">
    <property type="term" value="F:sialic acid binding"/>
    <property type="evidence" value="ECO:0007669"/>
    <property type="project" value="TreeGrafter"/>
</dbReference>
<evidence type="ECO:0000256" key="6">
    <source>
        <dbReference type="SAM" id="Phobius"/>
    </source>
</evidence>
<dbReference type="EMBL" id="JAIQCJ010001396">
    <property type="protein sequence ID" value="KAJ8789791.1"/>
    <property type="molecule type" value="Genomic_DNA"/>
</dbReference>
<feature type="transmembrane region" description="Helical" evidence="6">
    <location>
        <begin position="119"/>
        <end position="139"/>
    </location>
</feature>
<reference evidence="8 9" key="1">
    <citation type="submission" date="2022-11" db="EMBL/GenBank/DDBJ databases">
        <title>Whole genome sequence of Eschrichtius robustus ER-17-0199.</title>
        <authorList>
            <person name="Bruniche-Olsen A."/>
            <person name="Black A.N."/>
            <person name="Fields C.J."/>
            <person name="Walden K."/>
            <person name="Dewoody J.A."/>
        </authorList>
    </citation>
    <scope>NUCLEOTIDE SEQUENCE [LARGE SCALE GENOMIC DNA]</scope>
    <source>
        <strain evidence="8">ER-17-0199</strain>
        <tissue evidence="8">Blubber</tissue>
    </source>
</reference>
<dbReference type="InterPro" id="IPR051036">
    <property type="entry name" value="SIGLEC"/>
</dbReference>
<accession>A0AB34HAG6</accession>
<keyword evidence="9" id="KW-1185">Reference proteome</keyword>
<dbReference type="SUPFAM" id="SSF48726">
    <property type="entry name" value="Immunoglobulin"/>
    <property type="match status" value="1"/>
</dbReference>
<dbReference type="InterPro" id="IPR036179">
    <property type="entry name" value="Ig-like_dom_sf"/>
</dbReference>
<dbReference type="PROSITE" id="PS50835">
    <property type="entry name" value="IG_LIKE"/>
    <property type="match status" value="1"/>
</dbReference>
<dbReference type="GO" id="GO:0007155">
    <property type="term" value="P:cell adhesion"/>
    <property type="evidence" value="ECO:0007669"/>
    <property type="project" value="TreeGrafter"/>
</dbReference>
<evidence type="ECO:0000313" key="8">
    <source>
        <dbReference type="EMBL" id="KAJ8789791.1"/>
    </source>
</evidence>
<sequence>MVPPRLRLAPARLLDSSCSLKKTLQCSCSFHGTPTPSVRWWTGGAPVGMNGVDGGLQVTSTTLGPWANSTISLTEQPQVGTSLRCEGRNQKGTHALSILLTSGKSSLVPQTFMKGLIQGVFYGAIAMTLLFLCLLALTAKHIRMKQAKKIATIKAEKNPKVRAHQEPEMSLRPEEREKSIVTPSSESRILVGTPCVWNPVYQSNGPNTHEKRYIQCLKEDQSALLLSLHPALGAGPIALNFQEKQDKVELTKPVKTTFIPGVPIIRGITKVHRILRDLRNPGVYDKLGAHRVSSAHKALSSPTYPSHWLSIEQSYSWAWSLNP</sequence>
<feature type="domain" description="Ig-like" evidence="7">
    <location>
        <begin position="4"/>
        <end position="101"/>
    </location>
</feature>
<dbReference type="PANTHER" id="PTHR12035:SF113">
    <property type="entry name" value="RIKEN CDNA 4931406B18 GENE"/>
    <property type="match status" value="1"/>
</dbReference>
<name>A0AB34HAG6_ESCRO</name>
<evidence type="ECO:0000256" key="2">
    <source>
        <dbReference type="ARBA" id="ARBA00022692"/>
    </source>
</evidence>
<gene>
    <name evidence="8" type="ORF">J1605_021749</name>
</gene>
<protein>
    <recommendedName>
        <fullName evidence="7">Ig-like domain-containing protein</fullName>
    </recommendedName>
</protein>
<evidence type="ECO:0000256" key="1">
    <source>
        <dbReference type="ARBA" id="ARBA00004167"/>
    </source>
</evidence>
<comment type="subcellular location">
    <subcellularLocation>
        <location evidence="1">Membrane</location>
        <topology evidence="1">Single-pass membrane protein</topology>
    </subcellularLocation>
</comment>
<feature type="region of interest" description="Disordered" evidence="5">
    <location>
        <begin position="158"/>
        <end position="178"/>
    </location>
</feature>
<keyword evidence="2 6" id="KW-0812">Transmembrane</keyword>
<evidence type="ECO:0000259" key="7">
    <source>
        <dbReference type="PROSITE" id="PS50835"/>
    </source>
</evidence>
<dbReference type="AlphaFoldDB" id="A0AB34HAG6"/>
<organism evidence="8 9">
    <name type="scientific">Eschrichtius robustus</name>
    <name type="common">California gray whale</name>
    <name type="synonym">Eschrichtius gibbosus</name>
    <dbReference type="NCBI Taxonomy" id="9764"/>
    <lineage>
        <taxon>Eukaryota</taxon>
        <taxon>Metazoa</taxon>
        <taxon>Chordata</taxon>
        <taxon>Craniata</taxon>
        <taxon>Vertebrata</taxon>
        <taxon>Euteleostomi</taxon>
        <taxon>Mammalia</taxon>
        <taxon>Eutheria</taxon>
        <taxon>Laurasiatheria</taxon>
        <taxon>Artiodactyla</taxon>
        <taxon>Whippomorpha</taxon>
        <taxon>Cetacea</taxon>
        <taxon>Mysticeti</taxon>
        <taxon>Eschrichtiidae</taxon>
        <taxon>Eschrichtius</taxon>
    </lineage>
</organism>
<evidence type="ECO:0000313" key="9">
    <source>
        <dbReference type="Proteomes" id="UP001159641"/>
    </source>
</evidence>
<dbReference type="InterPro" id="IPR007110">
    <property type="entry name" value="Ig-like_dom"/>
</dbReference>
<dbReference type="GO" id="GO:0005886">
    <property type="term" value="C:plasma membrane"/>
    <property type="evidence" value="ECO:0007669"/>
    <property type="project" value="TreeGrafter"/>
</dbReference>
<proteinExistence type="predicted"/>
<keyword evidence="3 6" id="KW-1133">Transmembrane helix</keyword>
<dbReference type="PANTHER" id="PTHR12035">
    <property type="entry name" value="SIALIC ACID BINDING IMMUNOGLOBULIN-LIKE LECTIN"/>
    <property type="match status" value="1"/>
</dbReference>